<keyword evidence="4" id="KW-1185">Reference proteome</keyword>
<dbReference type="InterPro" id="IPR036388">
    <property type="entry name" value="WH-like_DNA-bd_sf"/>
</dbReference>
<comment type="caution">
    <text evidence="3">The sequence shown here is derived from an EMBL/GenBank/DDBJ whole genome shotgun (WGS) entry which is preliminary data.</text>
</comment>
<evidence type="ECO:0000256" key="1">
    <source>
        <dbReference type="ARBA" id="ARBA00022737"/>
    </source>
</evidence>
<keyword evidence="1" id="KW-0677">Repeat</keyword>
<evidence type="ECO:0000313" key="3">
    <source>
        <dbReference type="EMBL" id="GBG75463.1"/>
    </source>
</evidence>
<proteinExistence type="predicted"/>
<dbReference type="STRING" id="69332.A0A388KZT3"/>
<name>A0A388KZT3_CHABU</name>
<evidence type="ECO:0000259" key="2">
    <source>
        <dbReference type="Pfam" id="PF00931"/>
    </source>
</evidence>
<dbReference type="Pfam" id="PF00931">
    <property type="entry name" value="NB-ARC"/>
    <property type="match status" value="1"/>
</dbReference>
<dbReference type="Proteomes" id="UP000265515">
    <property type="component" value="Unassembled WGS sequence"/>
</dbReference>
<dbReference type="GO" id="GO:0043531">
    <property type="term" value="F:ADP binding"/>
    <property type="evidence" value="ECO:0007669"/>
    <property type="project" value="InterPro"/>
</dbReference>
<dbReference type="OrthoDB" id="3027644at2759"/>
<dbReference type="AlphaFoldDB" id="A0A388KZT3"/>
<dbReference type="InterPro" id="IPR042197">
    <property type="entry name" value="Apaf_helical"/>
</dbReference>
<dbReference type="Gene3D" id="1.10.10.10">
    <property type="entry name" value="Winged helix-like DNA-binding domain superfamily/Winged helix DNA-binding domain"/>
    <property type="match status" value="1"/>
</dbReference>
<evidence type="ECO:0000313" key="4">
    <source>
        <dbReference type="Proteomes" id="UP000265515"/>
    </source>
</evidence>
<dbReference type="PANTHER" id="PTHR36766">
    <property type="entry name" value="PLANT BROAD-SPECTRUM MILDEW RESISTANCE PROTEIN RPW8"/>
    <property type="match status" value="1"/>
</dbReference>
<dbReference type="SUPFAM" id="SSF52540">
    <property type="entry name" value="P-loop containing nucleoside triphosphate hydrolases"/>
    <property type="match status" value="1"/>
</dbReference>
<dbReference type="Gramene" id="GBG75463">
    <property type="protein sequence ID" value="GBG75463"/>
    <property type="gene ID" value="CBR_g20095"/>
</dbReference>
<dbReference type="OMA" id="NSHRITG"/>
<dbReference type="PANTHER" id="PTHR36766:SF30">
    <property type="entry name" value="TIR-NBS TYPE DISEASE RESISTANCE PROTEIN-RELATED"/>
    <property type="match status" value="1"/>
</dbReference>
<dbReference type="PRINTS" id="PR00364">
    <property type="entry name" value="DISEASERSIST"/>
</dbReference>
<reference evidence="3 4" key="1">
    <citation type="journal article" date="2018" name="Cell">
        <title>The Chara Genome: Secondary Complexity and Implications for Plant Terrestrialization.</title>
        <authorList>
            <person name="Nishiyama T."/>
            <person name="Sakayama H."/>
            <person name="Vries J.D."/>
            <person name="Buschmann H."/>
            <person name="Saint-Marcoux D."/>
            <person name="Ullrich K.K."/>
            <person name="Haas F.B."/>
            <person name="Vanderstraeten L."/>
            <person name="Becker D."/>
            <person name="Lang D."/>
            <person name="Vosolsobe S."/>
            <person name="Rombauts S."/>
            <person name="Wilhelmsson P.K.I."/>
            <person name="Janitza P."/>
            <person name="Kern R."/>
            <person name="Heyl A."/>
            <person name="Rumpler F."/>
            <person name="Villalobos L.I.A.C."/>
            <person name="Clay J.M."/>
            <person name="Skokan R."/>
            <person name="Toyoda A."/>
            <person name="Suzuki Y."/>
            <person name="Kagoshima H."/>
            <person name="Schijlen E."/>
            <person name="Tajeshwar N."/>
            <person name="Catarino B."/>
            <person name="Hetherington A.J."/>
            <person name="Saltykova A."/>
            <person name="Bonnot C."/>
            <person name="Breuninger H."/>
            <person name="Symeonidi A."/>
            <person name="Radhakrishnan G.V."/>
            <person name="Van Nieuwerburgh F."/>
            <person name="Deforce D."/>
            <person name="Chang C."/>
            <person name="Karol K.G."/>
            <person name="Hedrich R."/>
            <person name="Ulvskov P."/>
            <person name="Glockner G."/>
            <person name="Delwiche C.F."/>
            <person name="Petrasek J."/>
            <person name="Van de Peer Y."/>
            <person name="Friml J."/>
            <person name="Beilby M."/>
            <person name="Dolan L."/>
            <person name="Kohara Y."/>
            <person name="Sugano S."/>
            <person name="Fujiyama A."/>
            <person name="Delaux P.-M."/>
            <person name="Quint M."/>
            <person name="TheiBen G."/>
            <person name="Hagemann M."/>
            <person name="Harholt J."/>
            <person name="Dunand C."/>
            <person name="Zachgo S."/>
            <person name="Langdale J."/>
            <person name="Maumus F."/>
            <person name="Straeten D.V.D."/>
            <person name="Gould S.B."/>
            <person name="Rensing S.A."/>
        </authorList>
    </citation>
    <scope>NUCLEOTIDE SEQUENCE [LARGE SCALE GENOMIC DNA]</scope>
    <source>
        <strain evidence="3 4">S276</strain>
    </source>
</reference>
<sequence length="585" mass="66647">MHMMRLYFQKRLQTLQSDLKELRNLIDSCLVWEIHGRVEASSSSNQAASGARSFVPMPIEDHIYGIDEDVTVLIATLESSNGPDIVCIHGMGGVGKTTLATQIYDSGEIRREFRHGVFFMPCGQDMPAQALIDKFWTRMHGHALDTFYSDLEQESKLKTALQGKRVLIVIDDVWHTEQIAWTERNFPTRCGIIITTRDRDIVRKATLTHLVEPLGRKESFEFFCQWAFGGKDPIPELEEVVRKVCEKCDGMPLALRVVGSNISPRHKDIEFWESWLDFLERSNPSQAHSGANCDIKNLIMKVFERSINPLADTSKLDLLDMFLDLAALPKDHFVPIDVIEVLWSVYPSVGNMHTAMERLRTLIRLNLVDERNNIIVGVNYIGLHDMIRQPAIDVTAMSKTAPPVVLGRPNDHWNNGRFGDLQESQITCESAQLERMFITKYQTVAPDANRCLHAKKLMWIGSKPSAQENIFSSCTVMPNLVSFYWSIFHDPKFCARASGGPRAEECDLSVGQFLVRICKLDGSFQLSWERCLEFLSGNKEVHERSSTAQFLNRIRESRKLQVMILLHFPEPGAIPDDYFSSFHDL</sequence>
<organism evidence="3 4">
    <name type="scientific">Chara braunii</name>
    <name type="common">Braun's stonewort</name>
    <dbReference type="NCBI Taxonomy" id="69332"/>
    <lineage>
        <taxon>Eukaryota</taxon>
        <taxon>Viridiplantae</taxon>
        <taxon>Streptophyta</taxon>
        <taxon>Charophyceae</taxon>
        <taxon>Charales</taxon>
        <taxon>Characeae</taxon>
        <taxon>Chara</taxon>
    </lineage>
</organism>
<protein>
    <recommendedName>
        <fullName evidence="2">NB-ARC domain-containing protein</fullName>
    </recommendedName>
</protein>
<dbReference type="Gene3D" id="3.40.50.300">
    <property type="entry name" value="P-loop containing nucleotide triphosphate hydrolases"/>
    <property type="match status" value="1"/>
</dbReference>
<feature type="domain" description="NB-ARC" evidence="2">
    <location>
        <begin position="68"/>
        <end position="230"/>
    </location>
</feature>
<dbReference type="InterPro" id="IPR002182">
    <property type="entry name" value="NB-ARC"/>
</dbReference>
<dbReference type="Gene3D" id="1.10.8.430">
    <property type="entry name" value="Helical domain of apoptotic protease-activating factors"/>
    <property type="match status" value="1"/>
</dbReference>
<accession>A0A388KZT3</accession>
<dbReference type="EMBL" id="BFEA01000225">
    <property type="protein sequence ID" value="GBG75463.1"/>
    <property type="molecule type" value="Genomic_DNA"/>
</dbReference>
<gene>
    <name evidence="3" type="ORF">CBR_g20095</name>
</gene>
<dbReference type="InterPro" id="IPR027417">
    <property type="entry name" value="P-loop_NTPase"/>
</dbReference>